<dbReference type="SUPFAM" id="SSF53474">
    <property type="entry name" value="alpha/beta-Hydrolases"/>
    <property type="match status" value="1"/>
</dbReference>
<sequence length="423" mass="47071">MAQMSYGRATEQLEPAAQCWFWCVAPATFCAQVHGRSCGIPVASATIDSPAELHFFGEMSAGATFLGTDAATGQAAPFFCLDGSPPAFYYDKGHGEGANNWIIYFRGGEWCYNVIDCLNRTKTEKGSSKLAPKQRSFYGILSNNKTLNPDFYNWNRVMVIYCDGASFTGDVEIVDPVTNLHFRGARIFHALIEHFLAKGMKDAKNAILAGGSAGGLPALLHCDRFRALLPNSARVKCLADGSYFLHKKNMKEIPFMDIVNEGLITLHHSAKMLPSSCISKMRPSLCLFPQYFQQEIQTPFFIVNSMFDTFQINKTFLGYYEDLNNNTCSATLVKTLQDFKQEFLSALPKQSDCSSSRGMFIDSCLIHSQILSGVGWNGFTVHNKTIAEAFSDWYFDRSSVQLIDTPDLPLNCYKFPSITSFCT</sequence>
<dbReference type="Pfam" id="PF03283">
    <property type="entry name" value="PAE"/>
    <property type="match status" value="1"/>
</dbReference>
<accession>A0A1S4AAT7</accession>
<protein>
    <recommendedName>
        <fullName evidence="6">Pectin acetylesterase</fullName>
        <ecNumber evidence="6">3.1.1.-</ecNumber>
    </recommendedName>
</protein>
<evidence type="ECO:0000256" key="4">
    <source>
        <dbReference type="ARBA" id="ARBA00022512"/>
    </source>
</evidence>
<dbReference type="RefSeq" id="XP_016473762.1">
    <property type="nucleotide sequence ID" value="XM_016618276.1"/>
</dbReference>
<dbReference type="PANTHER" id="PTHR21562:SF93">
    <property type="entry name" value="PECTIN ACETYLESTERASE 8"/>
    <property type="match status" value="1"/>
</dbReference>
<dbReference type="EC" id="3.1.1.-" evidence="6"/>
<gene>
    <name evidence="7" type="primary">LOC107795613</name>
</gene>
<keyword evidence="5 6" id="KW-0961">Cell wall biogenesis/degradation</keyword>
<proteinExistence type="inferred from homology"/>
<reference evidence="7" key="1">
    <citation type="submission" date="2025-08" db="UniProtKB">
        <authorList>
            <consortium name="RefSeq"/>
        </authorList>
    </citation>
    <scope>IDENTIFICATION</scope>
</reference>
<name>A0A1S4AAT7_TOBAC</name>
<dbReference type="OrthoDB" id="1244767at2759"/>
<comment type="similarity">
    <text evidence="3 6">Belongs to the pectinacetylesterase family.</text>
</comment>
<comment type="function">
    <text evidence="1 6">Hydrolyzes acetyl esters in homogalacturonan regions of pectin. In type I primary cell wall, galacturonic acid residues of pectin can be acetylated at the O-2 and O-3 positions. Decreasing the degree of acetylation of pectin gels in vitro alters their physical properties.</text>
</comment>
<evidence type="ECO:0000313" key="7">
    <source>
        <dbReference type="RefSeq" id="XP_016473762.1"/>
    </source>
</evidence>
<dbReference type="STRING" id="4097.A0A1S4AAT7"/>
<dbReference type="KEGG" id="nta:107795613"/>
<dbReference type="SMR" id="A0A1S4AAT7"/>
<dbReference type="GO" id="GO:0009505">
    <property type="term" value="C:plant-type cell wall"/>
    <property type="evidence" value="ECO:0000318"/>
    <property type="project" value="GO_Central"/>
</dbReference>
<evidence type="ECO:0000256" key="6">
    <source>
        <dbReference type="RuleBase" id="RU363114"/>
    </source>
</evidence>
<keyword evidence="6" id="KW-0378">Hydrolase</keyword>
<dbReference type="InterPro" id="IPR029058">
    <property type="entry name" value="AB_hydrolase_fold"/>
</dbReference>
<evidence type="ECO:0000256" key="5">
    <source>
        <dbReference type="ARBA" id="ARBA00023316"/>
    </source>
</evidence>
<comment type="subcellular location">
    <subcellularLocation>
        <location evidence="2 6">Secreted</location>
        <location evidence="2 6">Cell wall</location>
    </subcellularLocation>
</comment>
<dbReference type="PANTHER" id="PTHR21562">
    <property type="entry name" value="NOTUM-RELATED"/>
    <property type="match status" value="1"/>
</dbReference>
<keyword evidence="4 6" id="KW-0134">Cell wall</keyword>
<dbReference type="AlphaFoldDB" id="A0A1S4AAT7"/>
<dbReference type="InterPro" id="IPR004963">
    <property type="entry name" value="PAE/NOTUM"/>
</dbReference>
<dbReference type="GO" id="GO:0052793">
    <property type="term" value="F:pectin acetylesterase activity"/>
    <property type="evidence" value="ECO:0000318"/>
    <property type="project" value="GO_Central"/>
</dbReference>
<evidence type="ECO:0000256" key="2">
    <source>
        <dbReference type="ARBA" id="ARBA00004191"/>
    </source>
</evidence>
<evidence type="ECO:0000256" key="3">
    <source>
        <dbReference type="ARBA" id="ARBA00005784"/>
    </source>
</evidence>
<keyword evidence="6" id="KW-0964">Secreted</keyword>
<dbReference type="PaxDb" id="4097-A0A1S4AAT7"/>
<evidence type="ECO:0000256" key="1">
    <source>
        <dbReference type="ARBA" id="ARBA00003534"/>
    </source>
</evidence>
<dbReference type="GO" id="GO:0071555">
    <property type="term" value="P:cell wall organization"/>
    <property type="evidence" value="ECO:0000318"/>
    <property type="project" value="GO_Central"/>
</dbReference>
<organism evidence="7">
    <name type="scientific">Nicotiana tabacum</name>
    <name type="common">Common tobacco</name>
    <dbReference type="NCBI Taxonomy" id="4097"/>
    <lineage>
        <taxon>Eukaryota</taxon>
        <taxon>Viridiplantae</taxon>
        <taxon>Streptophyta</taxon>
        <taxon>Embryophyta</taxon>
        <taxon>Tracheophyta</taxon>
        <taxon>Spermatophyta</taxon>
        <taxon>Magnoliopsida</taxon>
        <taxon>eudicotyledons</taxon>
        <taxon>Gunneridae</taxon>
        <taxon>Pentapetalae</taxon>
        <taxon>asterids</taxon>
        <taxon>lamiids</taxon>
        <taxon>Solanales</taxon>
        <taxon>Solanaceae</taxon>
        <taxon>Nicotianoideae</taxon>
        <taxon>Nicotianeae</taxon>
        <taxon>Nicotiana</taxon>
    </lineage>
</organism>